<feature type="non-terminal residue" evidence="1">
    <location>
        <position position="1"/>
    </location>
</feature>
<dbReference type="InterPro" id="IPR013783">
    <property type="entry name" value="Ig-like_fold"/>
</dbReference>
<evidence type="ECO:0000313" key="1">
    <source>
        <dbReference type="EMBL" id="SVE47754.1"/>
    </source>
</evidence>
<dbReference type="AlphaFoldDB" id="A0A383DTW3"/>
<reference evidence="1" key="1">
    <citation type="submission" date="2018-05" db="EMBL/GenBank/DDBJ databases">
        <authorList>
            <person name="Lanie J.A."/>
            <person name="Ng W.-L."/>
            <person name="Kazmierczak K.M."/>
            <person name="Andrzejewski T.M."/>
            <person name="Davidsen T.M."/>
            <person name="Wayne K.J."/>
            <person name="Tettelin H."/>
            <person name="Glass J.I."/>
            <person name="Rusch D."/>
            <person name="Podicherti R."/>
            <person name="Tsui H.-C.T."/>
            <person name="Winkler M.E."/>
        </authorList>
    </citation>
    <scope>NUCLEOTIDE SEQUENCE</scope>
</reference>
<feature type="non-terminal residue" evidence="1">
    <location>
        <position position="234"/>
    </location>
</feature>
<protein>
    <recommendedName>
        <fullName evidence="2">Fibronectin type-III domain-containing protein</fullName>
    </recommendedName>
</protein>
<accession>A0A383DTW3</accession>
<dbReference type="EMBL" id="UINC01220020">
    <property type="protein sequence ID" value="SVE47754.1"/>
    <property type="molecule type" value="Genomic_DNA"/>
</dbReference>
<dbReference type="InterPro" id="IPR036116">
    <property type="entry name" value="FN3_sf"/>
</dbReference>
<dbReference type="SUPFAM" id="SSF49265">
    <property type="entry name" value="Fibronectin type III"/>
    <property type="match status" value="1"/>
</dbReference>
<proteinExistence type="predicted"/>
<gene>
    <name evidence="1" type="ORF">METZ01_LOCUS500608</name>
</gene>
<sequence length="234" mass="25731">DSFGDGWNGNIFELSDSGGNIVASGTLEEGSEGSDNFTLEGGMRDLLGYEVYRDNQLLDFTTATQYLDNNNLNYLVTYCYNVLAVYDEGGSGFSNTACATPQLGEPSSLSAMGEGDHIVLAWVAFPDNAQTGFNIYRDGSFLDYTSEFEYSDFATVHDIDYCYTVTAVYVEGESPPTNEACAFWSLYPPHNVNAEAGDGYVDLAWEEPVGAIEETIQYDDGVLANAFYFFDIYE</sequence>
<dbReference type="Gene3D" id="2.60.40.10">
    <property type="entry name" value="Immunoglobulins"/>
    <property type="match status" value="2"/>
</dbReference>
<organism evidence="1">
    <name type="scientific">marine metagenome</name>
    <dbReference type="NCBI Taxonomy" id="408172"/>
    <lineage>
        <taxon>unclassified sequences</taxon>
        <taxon>metagenomes</taxon>
        <taxon>ecological metagenomes</taxon>
    </lineage>
</organism>
<name>A0A383DTW3_9ZZZZ</name>
<evidence type="ECO:0008006" key="2">
    <source>
        <dbReference type="Google" id="ProtNLM"/>
    </source>
</evidence>